<evidence type="ECO:0000313" key="6">
    <source>
        <dbReference type="Proteomes" id="UP000029443"/>
    </source>
</evidence>
<dbReference type="InterPro" id="IPR016160">
    <property type="entry name" value="Ald_DH_CS_CYS"/>
</dbReference>
<dbReference type="RefSeq" id="WP_035244680.1">
    <property type="nucleotide sequence ID" value="NZ_ARXU01000001.1"/>
</dbReference>
<evidence type="ECO:0000256" key="2">
    <source>
        <dbReference type="PROSITE-ProRule" id="PRU10007"/>
    </source>
</evidence>
<dbReference type="InterPro" id="IPR016162">
    <property type="entry name" value="Ald_DH_N"/>
</dbReference>
<dbReference type="EMBL" id="ARXU01000001">
    <property type="protein sequence ID" value="KGD63110.1"/>
    <property type="molecule type" value="Genomic_DNA"/>
</dbReference>
<dbReference type="InterPro" id="IPR029510">
    <property type="entry name" value="Ald_DH_CS_GLU"/>
</dbReference>
<comment type="caution">
    <text evidence="5">The sequence shown here is derived from an EMBL/GenBank/DDBJ whole genome shotgun (WGS) entry which is preliminary data.</text>
</comment>
<dbReference type="InterPro" id="IPR015590">
    <property type="entry name" value="Aldehyde_DH_dom"/>
</dbReference>
<dbReference type="InterPro" id="IPR016163">
    <property type="entry name" value="Ald_DH_C"/>
</dbReference>
<feature type="active site" evidence="2">
    <location>
        <position position="243"/>
    </location>
</feature>
<dbReference type="PROSITE" id="PS00070">
    <property type="entry name" value="ALDEHYDE_DEHYDR_CYS"/>
    <property type="match status" value="1"/>
</dbReference>
<dbReference type="Gene3D" id="3.40.605.10">
    <property type="entry name" value="Aldehyde Dehydrogenase, Chain A, domain 1"/>
    <property type="match status" value="1"/>
</dbReference>
<reference evidence="5 6" key="1">
    <citation type="submission" date="2012-09" db="EMBL/GenBank/DDBJ databases">
        <title>Genome Sequence of alkane-degrading Bacterium Alcanivorax jadensis T9.</title>
        <authorList>
            <person name="Lai Q."/>
            <person name="Shao Z."/>
        </authorList>
    </citation>
    <scope>NUCLEOTIDE SEQUENCE [LARGE SCALE GENOMIC DNA]</scope>
    <source>
        <strain evidence="5 6">T9</strain>
    </source>
</reference>
<gene>
    <name evidence="5" type="ORF">T9A_00430</name>
</gene>
<dbReference type="SUPFAM" id="SSF53720">
    <property type="entry name" value="ALDH-like"/>
    <property type="match status" value="1"/>
</dbReference>
<organism evidence="5 6">
    <name type="scientific">Alcanivorax jadensis T9</name>
    <dbReference type="NCBI Taxonomy" id="1177181"/>
    <lineage>
        <taxon>Bacteria</taxon>
        <taxon>Pseudomonadati</taxon>
        <taxon>Pseudomonadota</taxon>
        <taxon>Gammaproteobacteria</taxon>
        <taxon>Oceanospirillales</taxon>
        <taxon>Alcanivoracaceae</taxon>
        <taxon>Alcanivorax</taxon>
    </lineage>
</organism>
<dbReference type="Pfam" id="PF00171">
    <property type="entry name" value="Aldedh"/>
    <property type="match status" value="1"/>
</dbReference>
<evidence type="ECO:0000259" key="4">
    <source>
        <dbReference type="Pfam" id="PF00171"/>
    </source>
</evidence>
<sequence length="532" mass="57924">MTAQEKLDSKTVLDTNPATGTAVAELNETDLAKLPEIMTRAREAQAIWAAKSFKERARHITMMRSYIVDRADDLARTVSESNGKTLTDALATEVLPCALACKWYANNAEKYLKEKNRPGGSILFFNKKTHMLRVPLGVVGIISPWNYPLSIPFGEIVMGLMAGNAVLLKVAAATPAVGRAIEQIIAAGELPEGLFHHIVGSGSKVATGYFENGVDKLFFTGSVPAGKTLMAQAAETLTPVSLELGGNDPMLVLEDADLERATNGAAWAGYQNAGQSCGGVERVYVVDAVYDQFVDLLAKKTRQLRHGVGCNDFNVDIGSLTTAGQLRTVQQHLEDALAKGARIEAQSRPVGNVENGFFHPATLLTNVTDDMLTMCDETFGPLIAVQRVANEEDAIRKANESKLALTSSVWTKNNKRGRAIAARLQSGVTTINDHLYSHGLSETPWGGWKESGIGRTHGPEGLEEMTQAKAVNWDILPSKRNIFWYPFDEATYNGIKNALHFVFPKGLGQMLSASLKLTPFLVKKMFTKWKTD</sequence>
<evidence type="ECO:0000256" key="3">
    <source>
        <dbReference type="RuleBase" id="RU003345"/>
    </source>
</evidence>
<protein>
    <submittedName>
        <fullName evidence="5">Succinate-semialdehyde dehydrogenase</fullName>
    </submittedName>
</protein>
<dbReference type="PROSITE" id="PS00687">
    <property type="entry name" value="ALDEHYDE_DEHYDR_GLU"/>
    <property type="match status" value="1"/>
</dbReference>
<evidence type="ECO:0000256" key="1">
    <source>
        <dbReference type="ARBA" id="ARBA00023002"/>
    </source>
</evidence>
<feature type="domain" description="Aldehyde dehydrogenase" evidence="4">
    <location>
        <begin position="9"/>
        <end position="471"/>
    </location>
</feature>
<keyword evidence="6" id="KW-1185">Reference proteome</keyword>
<dbReference type="CDD" id="cd07099">
    <property type="entry name" value="ALDH_DDALDH"/>
    <property type="match status" value="1"/>
</dbReference>
<accession>A0ABR4WHZ1</accession>
<dbReference type="PANTHER" id="PTHR11699">
    <property type="entry name" value="ALDEHYDE DEHYDROGENASE-RELATED"/>
    <property type="match status" value="1"/>
</dbReference>
<proteinExistence type="inferred from homology"/>
<dbReference type="Gene3D" id="3.40.309.10">
    <property type="entry name" value="Aldehyde Dehydrogenase, Chain A, domain 2"/>
    <property type="match status" value="1"/>
</dbReference>
<dbReference type="Proteomes" id="UP000029443">
    <property type="component" value="Unassembled WGS sequence"/>
</dbReference>
<evidence type="ECO:0000313" key="5">
    <source>
        <dbReference type="EMBL" id="KGD63110.1"/>
    </source>
</evidence>
<comment type="similarity">
    <text evidence="3">Belongs to the aldehyde dehydrogenase family.</text>
</comment>
<dbReference type="InterPro" id="IPR016161">
    <property type="entry name" value="Ald_DH/histidinol_DH"/>
</dbReference>
<keyword evidence="1 3" id="KW-0560">Oxidoreductase</keyword>
<name>A0ABR4WHZ1_9GAMM</name>